<protein>
    <submittedName>
        <fullName evidence="4">Uncharacterized protein</fullName>
    </submittedName>
</protein>
<sequence length="441" mass="47191">MALGLETARYIDKGQQVALYVILSNSGDSCTIQSESGFSGHLIESRTATGFDTKLGDFKAPTTGYYALDAGVRLDGAAGTYTRARIAINDQSTTLNGLHSIEGSPEASYYTHSLSGVAKLNAGDTAHLVVFSASDADYTINTDTVFSGVLIGDQIHGFHAGKTRSQSVTGTGWSEVTDWSTSSYLGQFDAGNVMDGTKFRPNRAGFYHLSALIRLDAVGQVLSSNYVRVEICRHDSCITGQSHSIQGSPKNNYFTLRTSGSMYMGSGDSASVFVYSNADASFIIQTESGFSGYLLTTPQEAALTATVLDPQDVCVNTRWEMQVPNGVYMITATYGSPLHSFQTHGCTIEGFSASVGDVPAGQLVSISMQLQVNDGYLTFQGEKASGCTGINRIVVEVANMVQWGRCNLGGWRMNEAQSSDGAYQLAPRHNATGFFEARDES</sequence>
<dbReference type="SUPFAM" id="SSF49842">
    <property type="entry name" value="TNF-like"/>
    <property type="match status" value="1"/>
</dbReference>
<dbReference type="EMBL" id="CAUJNA010003001">
    <property type="protein sequence ID" value="CAJ1394920.1"/>
    <property type="molecule type" value="Genomic_DNA"/>
</dbReference>
<dbReference type="InterPro" id="IPR008979">
    <property type="entry name" value="Galactose-bd-like_sf"/>
</dbReference>
<evidence type="ECO:0000256" key="2">
    <source>
        <dbReference type="ARBA" id="ARBA00022525"/>
    </source>
</evidence>
<name>A0AA36IXY1_9DINO</name>
<comment type="caution">
    <text evidence="4">The sequence shown here is derived from an EMBL/GenBank/DDBJ whole genome shotgun (WGS) entry which is preliminary data.</text>
</comment>
<accession>A0AA36IXY1</accession>
<gene>
    <name evidence="4" type="ORF">EVOR1521_LOCUS19476</name>
</gene>
<evidence type="ECO:0000313" key="4">
    <source>
        <dbReference type="EMBL" id="CAJ1394920.1"/>
    </source>
</evidence>
<dbReference type="Gene3D" id="2.60.120.430">
    <property type="entry name" value="Galactose-binding lectin"/>
    <property type="match status" value="1"/>
</dbReference>
<dbReference type="AlphaFoldDB" id="A0AA36IXY1"/>
<dbReference type="PANTHER" id="PTHR24019">
    <property type="entry name" value="ADIPOLIN"/>
    <property type="match status" value="1"/>
</dbReference>
<keyword evidence="3" id="KW-0732">Signal</keyword>
<evidence type="ECO:0000256" key="3">
    <source>
        <dbReference type="ARBA" id="ARBA00022729"/>
    </source>
</evidence>
<reference evidence="4" key="1">
    <citation type="submission" date="2023-08" db="EMBL/GenBank/DDBJ databases">
        <authorList>
            <person name="Chen Y."/>
            <person name="Shah S."/>
            <person name="Dougan E. K."/>
            <person name="Thang M."/>
            <person name="Chan C."/>
        </authorList>
    </citation>
    <scope>NUCLEOTIDE SEQUENCE</scope>
</reference>
<evidence type="ECO:0000256" key="1">
    <source>
        <dbReference type="ARBA" id="ARBA00004613"/>
    </source>
</evidence>
<keyword evidence="2" id="KW-0964">Secreted</keyword>
<dbReference type="Gene3D" id="2.60.120.40">
    <property type="match status" value="1"/>
</dbReference>
<dbReference type="PANTHER" id="PTHR24019:SF5">
    <property type="entry name" value="ADIPOLIN"/>
    <property type="match status" value="1"/>
</dbReference>
<organism evidence="4 5">
    <name type="scientific">Effrenium voratum</name>
    <dbReference type="NCBI Taxonomy" id="2562239"/>
    <lineage>
        <taxon>Eukaryota</taxon>
        <taxon>Sar</taxon>
        <taxon>Alveolata</taxon>
        <taxon>Dinophyceae</taxon>
        <taxon>Suessiales</taxon>
        <taxon>Symbiodiniaceae</taxon>
        <taxon>Effrenium</taxon>
    </lineage>
</organism>
<proteinExistence type="predicted"/>
<evidence type="ECO:0000313" key="5">
    <source>
        <dbReference type="Proteomes" id="UP001178507"/>
    </source>
</evidence>
<dbReference type="InterPro" id="IPR008983">
    <property type="entry name" value="Tumour_necrosis_fac-like_dom"/>
</dbReference>
<dbReference type="Proteomes" id="UP001178507">
    <property type="component" value="Unassembled WGS sequence"/>
</dbReference>
<dbReference type="InterPro" id="IPR052136">
    <property type="entry name" value="Adipolin/Erythroferrone-rel"/>
</dbReference>
<dbReference type="GO" id="GO:0005179">
    <property type="term" value="F:hormone activity"/>
    <property type="evidence" value="ECO:0007669"/>
    <property type="project" value="TreeGrafter"/>
</dbReference>
<comment type="subcellular location">
    <subcellularLocation>
        <location evidence="1">Secreted</location>
    </subcellularLocation>
</comment>
<keyword evidence="5" id="KW-1185">Reference proteome</keyword>
<dbReference type="GO" id="GO:0005615">
    <property type="term" value="C:extracellular space"/>
    <property type="evidence" value="ECO:0007669"/>
    <property type="project" value="TreeGrafter"/>
</dbReference>
<dbReference type="SUPFAM" id="SSF49785">
    <property type="entry name" value="Galactose-binding domain-like"/>
    <property type="match status" value="1"/>
</dbReference>